<sequence>MTASNTLKTLLAGLATVAVVGTAMAQGTPPTTASPNAATGAGQQSSQGTPMGTTGVGGGGAATATTQAAPAPAAAAPVTTDRTMSGSGGATTRPMRADRN</sequence>
<comment type="caution">
    <text evidence="3">The sequence shown here is derived from an EMBL/GenBank/DDBJ whole genome shotgun (WGS) entry which is preliminary data.</text>
</comment>
<keyword evidence="4" id="KW-1185">Reference proteome</keyword>
<evidence type="ECO:0000256" key="2">
    <source>
        <dbReference type="SAM" id="SignalP"/>
    </source>
</evidence>
<dbReference type="RefSeq" id="WP_055397269.1">
    <property type="nucleotide sequence ID" value="NZ_CP192460.1"/>
</dbReference>
<evidence type="ECO:0000313" key="4">
    <source>
        <dbReference type="Proteomes" id="UP001595693"/>
    </source>
</evidence>
<evidence type="ECO:0000256" key="1">
    <source>
        <dbReference type="SAM" id="MobiDB-lite"/>
    </source>
</evidence>
<feature type="compositionally biased region" description="Low complexity" evidence="1">
    <location>
        <begin position="25"/>
        <end position="53"/>
    </location>
</feature>
<name>A0ABV8DJE0_9BURK</name>
<dbReference type="Proteomes" id="UP001595693">
    <property type="component" value="Unassembled WGS sequence"/>
</dbReference>
<organism evidence="3 4">
    <name type="scientific">Acidovorax facilis</name>
    <dbReference type="NCBI Taxonomy" id="12917"/>
    <lineage>
        <taxon>Bacteria</taxon>
        <taxon>Pseudomonadati</taxon>
        <taxon>Pseudomonadota</taxon>
        <taxon>Betaproteobacteria</taxon>
        <taxon>Burkholderiales</taxon>
        <taxon>Comamonadaceae</taxon>
        <taxon>Acidovorax</taxon>
    </lineage>
</organism>
<feature type="signal peptide" evidence="2">
    <location>
        <begin position="1"/>
        <end position="25"/>
    </location>
</feature>
<protein>
    <submittedName>
        <fullName evidence="3">Proteophosphoglycan ppg4</fullName>
    </submittedName>
</protein>
<keyword evidence="2" id="KW-0732">Signal</keyword>
<feature type="compositionally biased region" description="Low complexity" evidence="1">
    <location>
        <begin position="62"/>
        <end position="80"/>
    </location>
</feature>
<dbReference type="EMBL" id="JBHSAJ010000183">
    <property type="protein sequence ID" value="MFC3938588.1"/>
    <property type="molecule type" value="Genomic_DNA"/>
</dbReference>
<accession>A0ABV8DJE0</accession>
<reference evidence="4" key="1">
    <citation type="journal article" date="2019" name="Int. J. Syst. Evol. Microbiol.">
        <title>The Global Catalogue of Microorganisms (GCM) 10K type strain sequencing project: providing services to taxonomists for standard genome sequencing and annotation.</title>
        <authorList>
            <consortium name="The Broad Institute Genomics Platform"/>
            <consortium name="The Broad Institute Genome Sequencing Center for Infectious Disease"/>
            <person name="Wu L."/>
            <person name="Ma J."/>
        </authorList>
    </citation>
    <scope>NUCLEOTIDE SEQUENCE [LARGE SCALE GENOMIC DNA]</scope>
    <source>
        <strain evidence="4">CCUG 2113</strain>
    </source>
</reference>
<gene>
    <name evidence="3" type="ORF">ACFOW3_28605</name>
</gene>
<feature type="region of interest" description="Disordered" evidence="1">
    <location>
        <begin position="25"/>
        <end position="100"/>
    </location>
</feature>
<evidence type="ECO:0000313" key="3">
    <source>
        <dbReference type="EMBL" id="MFC3938588.1"/>
    </source>
</evidence>
<feature type="chain" id="PRO_5045652510" evidence="2">
    <location>
        <begin position="26"/>
        <end position="100"/>
    </location>
</feature>
<proteinExistence type="predicted"/>